<organism evidence="3 4">
    <name type="scientific">Trichormus variabilis NIES-23</name>
    <dbReference type="NCBI Taxonomy" id="1973479"/>
    <lineage>
        <taxon>Bacteria</taxon>
        <taxon>Bacillati</taxon>
        <taxon>Cyanobacteriota</taxon>
        <taxon>Cyanophyceae</taxon>
        <taxon>Nostocales</taxon>
        <taxon>Nostocaceae</taxon>
        <taxon>Trichormus</taxon>
    </lineage>
</organism>
<accession>A0A1Z4KTF4</accession>
<feature type="region of interest" description="Disordered" evidence="2">
    <location>
        <begin position="72"/>
        <end position="232"/>
    </location>
</feature>
<evidence type="ECO:0000256" key="1">
    <source>
        <dbReference type="SAM" id="Coils"/>
    </source>
</evidence>
<dbReference type="EMBL" id="AP018216">
    <property type="protein sequence ID" value="BAY72315.1"/>
    <property type="molecule type" value="Genomic_DNA"/>
</dbReference>
<proteinExistence type="predicted"/>
<evidence type="ECO:0000256" key="2">
    <source>
        <dbReference type="SAM" id="MobiDB-lite"/>
    </source>
</evidence>
<name>A0A1Z4KTF4_ANAVA</name>
<sequence>MRKLTNSDKQEILKLYRETAETTSTLAERYDVSNSTISRLLKSTLPEDEYEFLVSLKRAARTPEGRAQVSYDQIPFVGQPEEAPVISTQKVELPEPITKPEPSRVEDKPTPVIRKGRQAKPAPLPEENPQPLLAEEEKPTPVIRRGRQAKPAPLPEEEKPTPVIRKARQAKPEFFAEEEEKPTPVIRKARQAKPEFFAEEEEKPTPVIRRVRRRSASEEEDREPIARQLEIPVGKPQEIISVSSPSLEDETAEVTPMGYAPPQVIAEMLGEDLLDESEDLDDLEEDLDEDLDEEDYEDEEDDLEEARPLVTRRRFGDAAVQVLPLSVASLPKTCYLVIDRSSELITRPLKDFGDLGQIPSLETQQRTLPIFDNHRVAKRFSTKRDRVIKVPDSRMLHKARTHLQAKGITRLLIDGQVYSLSLV</sequence>
<reference evidence="3 4" key="1">
    <citation type="submission" date="2017-06" db="EMBL/GenBank/DDBJ databases">
        <title>Genome sequencing of cyanobaciteial culture collection at National Institute for Environmental Studies (NIES).</title>
        <authorList>
            <person name="Hirose Y."/>
            <person name="Shimura Y."/>
            <person name="Fujisawa T."/>
            <person name="Nakamura Y."/>
            <person name="Kawachi M."/>
        </authorList>
    </citation>
    <scope>NUCLEOTIDE SEQUENCE [LARGE SCALE GENOMIC DNA]</scope>
    <source>
        <strain evidence="3 4">NIES-23</strain>
    </source>
</reference>
<feature type="coiled-coil region" evidence="1">
    <location>
        <begin position="266"/>
        <end position="293"/>
    </location>
</feature>
<evidence type="ECO:0000313" key="4">
    <source>
        <dbReference type="Proteomes" id="UP000217507"/>
    </source>
</evidence>
<keyword evidence="1" id="KW-0175">Coiled coil</keyword>
<evidence type="ECO:0008006" key="5">
    <source>
        <dbReference type="Google" id="ProtNLM"/>
    </source>
</evidence>
<gene>
    <name evidence="3" type="ORF">NIES23_51390</name>
</gene>
<dbReference type="Proteomes" id="UP000217507">
    <property type="component" value="Chromosome"/>
</dbReference>
<dbReference type="AlphaFoldDB" id="A0A1Z4KTF4"/>
<protein>
    <recommendedName>
        <fullName evidence="5">Transposase</fullName>
    </recommendedName>
</protein>
<evidence type="ECO:0000313" key="3">
    <source>
        <dbReference type="EMBL" id="BAY72315.1"/>
    </source>
</evidence>